<protein>
    <submittedName>
        <fullName evidence="2">Uncharacterized protein</fullName>
    </submittedName>
</protein>
<dbReference type="Gramene" id="OGLUM02G12250.1">
    <property type="protein sequence ID" value="OGLUM02G12250.1"/>
    <property type="gene ID" value="OGLUM02G12250"/>
</dbReference>
<dbReference type="STRING" id="40148.A0A0D9YQI4"/>
<reference evidence="2" key="1">
    <citation type="submission" date="2015-04" db="UniProtKB">
        <authorList>
            <consortium name="EnsemblPlants"/>
        </authorList>
    </citation>
    <scope>IDENTIFICATION</scope>
</reference>
<organism evidence="2">
    <name type="scientific">Oryza glumipatula</name>
    <dbReference type="NCBI Taxonomy" id="40148"/>
    <lineage>
        <taxon>Eukaryota</taxon>
        <taxon>Viridiplantae</taxon>
        <taxon>Streptophyta</taxon>
        <taxon>Embryophyta</taxon>
        <taxon>Tracheophyta</taxon>
        <taxon>Spermatophyta</taxon>
        <taxon>Magnoliopsida</taxon>
        <taxon>Liliopsida</taxon>
        <taxon>Poales</taxon>
        <taxon>Poaceae</taxon>
        <taxon>BOP clade</taxon>
        <taxon>Oryzoideae</taxon>
        <taxon>Oryzeae</taxon>
        <taxon>Oryzinae</taxon>
        <taxon>Oryza</taxon>
    </lineage>
</organism>
<dbReference type="Proteomes" id="UP000026961">
    <property type="component" value="Chromosome 2"/>
</dbReference>
<evidence type="ECO:0000256" key="1">
    <source>
        <dbReference type="SAM" id="MobiDB-lite"/>
    </source>
</evidence>
<dbReference type="HOGENOM" id="CLU_1761602_0_0_1"/>
<feature type="region of interest" description="Disordered" evidence="1">
    <location>
        <begin position="1"/>
        <end position="30"/>
    </location>
</feature>
<dbReference type="AlphaFoldDB" id="A0A0D9YQI4"/>
<evidence type="ECO:0000313" key="2">
    <source>
        <dbReference type="EnsemblPlants" id="OGLUM02G12250.1"/>
    </source>
</evidence>
<reference evidence="2" key="2">
    <citation type="submission" date="2018-05" db="EMBL/GenBank/DDBJ databases">
        <title>OgluRS3 (Oryza glumaepatula Reference Sequence Version 3).</title>
        <authorList>
            <person name="Zhang J."/>
            <person name="Kudrna D."/>
            <person name="Lee S."/>
            <person name="Talag J."/>
            <person name="Welchert J."/>
            <person name="Wing R.A."/>
        </authorList>
    </citation>
    <scope>NUCLEOTIDE SEQUENCE [LARGE SCALE GENOMIC DNA]</scope>
</reference>
<dbReference type="EnsemblPlants" id="OGLUM02G12250.1">
    <property type="protein sequence ID" value="OGLUM02G12250.1"/>
    <property type="gene ID" value="OGLUM02G12250"/>
</dbReference>
<keyword evidence="3" id="KW-1185">Reference proteome</keyword>
<proteinExistence type="predicted"/>
<name>A0A0D9YQI4_9ORYZ</name>
<evidence type="ECO:0000313" key="3">
    <source>
        <dbReference type="Proteomes" id="UP000026961"/>
    </source>
</evidence>
<sequence>MSFPGIKGTPLCGVSVSPRNPHPRPRPSLPAAVLRRRRRRRRRANSDCVSETVRRLLLLLLFSRPTERLLLLLLCPTPPRARSIEPLHAAVVGSGPAAVGFDMTVSAPRRQGSPGNWEPRERYPHNHLSRGFGGSMALSPRPSAAIDG</sequence>
<accession>A0A0D9YQI4</accession>
<feature type="region of interest" description="Disordered" evidence="1">
    <location>
        <begin position="106"/>
        <end position="148"/>
    </location>
</feature>